<accession>A0A086T6B7</accession>
<feature type="compositionally biased region" description="Low complexity" evidence="2">
    <location>
        <begin position="325"/>
        <end position="337"/>
    </location>
</feature>
<protein>
    <submittedName>
        <fullName evidence="3">Uncharacterized protein</fullName>
    </submittedName>
</protein>
<feature type="compositionally biased region" description="Polar residues" evidence="2">
    <location>
        <begin position="188"/>
        <end position="201"/>
    </location>
</feature>
<comment type="caution">
    <text evidence="3">The sequence shown here is derived from an EMBL/GenBank/DDBJ whole genome shotgun (WGS) entry which is preliminary data.</text>
</comment>
<sequence>MRPFDQSSFNNPRSNSRPKPILQRTTNNNPRLPRPSEYLKAPTFFAQPRAVPPPTPPARPPLRARDNNNNNNDNQNAPSSLNHRKPTITTTTTSASTTRPASSARIRTMPIGGGDNNNNNNRPRQPQLSAAAARALNRPPLTPKVAATKQQPAVSPLAGRRSQGAKDDTASPFLANVTGRSGPRQNRVESANSTPSGTPNPDKSYDSWEGNSASGLGVSSLALDGTRFGPQTEQQQQQDTDSKFFYASDARPTSQGSTQRPTPVPQKPTTFFYANGSSAESRRTISPPSNNPTFTPTLTTTPEPTSTKFFYANGTPDYGPRPGLTASASGSTVSGSSRMAGPRPATGNSAPAPGPPVTSRPMSPVKAATTPSAIPSLQGSALPPGPLNRPAITSPPSLAPAANVNGRRRVSIEAPPRETPRSPRKGHARTGSVPTLDQLIVPKYARSPQSPETTSPPLSPGMSRPAMTMASLLQAAEDLRGEDDSREDDSPPEVHSPTKSIHSNDPISELVANARRERKVQDLEITNASLEAINRTLERQLRKQTAELRRYRRLSRSGRFSGASSRVVSAAMTDPPVDLSDLSEEGHSDMDEQEDSFHESDFSSDEAESGDDPSSPNTRMAVRRKRDEIRLQLDLTKHQELLIDSQKINQSIKRCLDWTEVLIKEGQKALTYHVRVSDVELGGHVLAPPDEEEEEEGESSHEGDVSLPNPSSTLEPLPKAAQDRDSGIELPVDGG</sequence>
<feature type="compositionally biased region" description="Low complexity" evidence="2">
    <location>
        <begin position="284"/>
        <end position="307"/>
    </location>
</feature>
<feature type="compositionally biased region" description="Low complexity" evidence="2">
    <location>
        <begin position="7"/>
        <end position="18"/>
    </location>
</feature>
<feature type="compositionally biased region" description="Basic and acidic residues" evidence="2">
    <location>
        <begin position="584"/>
        <end position="601"/>
    </location>
</feature>
<feature type="region of interest" description="Disordered" evidence="2">
    <location>
        <begin position="143"/>
        <end position="509"/>
    </location>
</feature>
<evidence type="ECO:0000313" key="4">
    <source>
        <dbReference type="Proteomes" id="UP000029964"/>
    </source>
</evidence>
<dbReference type="AlphaFoldDB" id="A0A086T6B7"/>
<dbReference type="STRING" id="857340.A0A086T6B7"/>
<feature type="compositionally biased region" description="Polar residues" evidence="2">
    <location>
        <begin position="369"/>
        <end position="379"/>
    </location>
</feature>
<feature type="compositionally biased region" description="Pro residues" evidence="2">
    <location>
        <begin position="50"/>
        <end position="60"/>
    </location>
</feature>
<keyword evidence="4" id="KW-1185">Reference proteome</keyword>
<feature type="region of interest" description="Disordered" evidence="2">
    <location>
        <begin position="687"/>
        <end position="735"/>
    </location>
</feature>
<feature type="compositionally biased region" description="Acidic residues" evidence="2">
    <location>
        <begin position="602"/>
        <end position="611"/>
    </location>
</feature>
<feature type="compositionally biased region" description="Polar residues" evidence="2">
    <location>
        <begin position="251"/>
        <end position="261"/>
    </location>
</feature>
<keyword evidence="1" id="KW-0175">Coiled coil</keyword>
<feature type="compositionally biased region" description="Low complexity" evidence="2">
    <location>
        <begin position="116"/>
        <end position="125"/>
    </location>
</feature>
<reference evidence="4" key="1">
    <citation type="journal article" date="2014" name="Genome Announc.">
        <title>Genome sequence and annotation of Acremonium chrysogenum, producer of the beta-lactam antibiotic cephalosporin C.</title>
        <authorList>
            <person name="Terfehr D."/>
            <person name="Dahlmann T.A."/>
            <person name="Specht T."/>
            <person name="Zadra I."/>
            <person name="Kuernsteiner H."/>
            <person name="Kueck U."/>
        </authorList>
    </citation>
    <scope>NUCLEOTIDE SEQUENCE [LARGE SCALE GENOMIC DNA]</scope>
    <source>
        <strain evidence="4">ATCC 11550 / CBS 779.69 / DSM 880 / IAM 14645 / JCM 23072 / IMI 49137</strain>
    </source>
</reference>
<dbReference type="EMBL" id="JPKY01000041">
    <property type="protein sequence ID" value="KFH44899.1"/>
    <property type="molecule type" value="Genomic_DNA"/>
</dbReference>
<gene>
    <name evidence="3" type="ORF">ACRE_043310</name>
</gene>
<feature type="compositionally biased region" description="Low complexity" evidence="2">
    <location>
        <begin position="210"/>
        <end position="239"/>
    </location>
</feature>
<proteinExistence type="predicted"/>
<feature type="region of interest" description="Disordered" evidence="2">
    <location>
        <begin position="1"/>
        <end position="125"/>
    </location>
</feature>
<evidence type="ECO:0000313" key="3">
    <source>
        <dbReference type="EMBL" id="KFH44899.1"/>
    </source>
</evidence>
<name>A0A086T6B7_HAPC1</name>
<feature type="compositionally biased region" description="Polar residues" evidence="2">
    <location>
        <begin position="447"/>
        <end position="456"/>
    </location>
</feature>
<dbReference type="Proteomes" id="UP000029964">
    <property type="component" value="Unassembled WGS sequence"/>
</dbReference>
<evidence type="ECO:0000256" key="2">
    <source>
        <dbReference type="SAM" id="MobiDB-lite"/>
    </source>
</evidence>
<dbReference type="PANTHER" id="PTHR38701:SF1">
    <property type="entry name" value="UP-REGULATED DURING SEPTATION PROTEIN 1 DOMAIN-CONTAINING PROTEIN"/>
    <property type="match status" value="1"/>
</dbReference>
<dbReference type="OrthoDB" id="2555519at2759"/>
<dbReference type="HOGENOM" id="CLU_012103_0_1_1"/>
<feature type="compositionally biased region" description="Polar residues" evidence="2">
    <location>
        <begin position="497"/>
        <end position="506"/>
    </location>
</feature>
<feature type="compositionally biased region" description="Low complexity" evidence="2">
    <location>
        <begin position="67"/>
        <end position="108"/>
    </location>
</feature>
<feature type="coiled-coil region" evidence="1">
    <location>
        <begin position="520"/>
        <end position="554"/>
    </location>
</feature>
<evidence type="ECO:0000256" key="1">
    <source>
        <dbReference type="SAM" id="Coils"/>
    </source>
</evidence>
<feature type="region of interest" description="Disordered" evidence="2">
    <location>
        <begin position="562"/>
        <end position="623"/>
    </location>
</feature>
<organism evidence="3 4">
    <name type="scientific">Hapsidospora chrysogenum (strain ATCC 11550 / CBS 779.69 / DSM 880 / IAM 14645 / JCM 23072 / IMI 49137)</name>
    <name type="common">Acremonium chrysogenum</name>
    <dbReference type="NCBI Taxonomy" id="857340"/>
    <lineage>
        <taxon>Eukaryota</taxon>
        <taxon>Fungi</taxon>
        <taxon>Dikarya</taxon>
        <taxon>Ascomycota</taxon>
        <taxon>Pezizomycotina</taxon>
        <taxon>Sordariomycetes</taxon>
        <taxon>Hypocreomycetidae</taxon>
        <taxon>Hypocreales</taxon>
        <taxon>Bionectriaceae</taxon>
        <taxon>Hapsidospora</taxon>
    </lineage>
</organism>
<dbReference type="PANTHER" id="PTHR38701">
    <property type="entry name" value="CHROMOSOME 8, WHOLE GENOME SHOTGUN SEQUENCE"/>
    <property type="match status" value="1"/>
</dbReference>